<evidence type="ECO:0000313" key="1">
    <source>
        <dbReference type="EMBL" id="GGI33769.1"/>
    </source>
</evidence>
<reference evidence="1" key="1">
    <citation type="journal article" date="2014" name="Int. J. Syst. Evol. Microbiol.">
        <title>Complete genome sequence of Corynebacterium casei LMG S-19264T (=DSM 44701T), isolated from a smear-ripened cheese.</title>
        <authorList>
            <consortium name="US DOE Joint Genome Institute (JGI-PGF)"/>
            <person name="Walter F."/>
            <person name="Albersmeier A."/>
            <person name="Kalinowski J."/>
            <person name="Ruckert C."/>
        </authorList>
    </citation>
    <scope>NUCLEOTIDE SEQUENCE</scope>
    <source>
        <strain evidence="1">CGMCC 1.15034</strain>
    </source>
</reference>
<proteinExistence type="predicted"/>
<accession>A0AA87WBK9</accession>
<name>A0AA87WBK9_9BRAD</name>
<organism evidence="1 2">
    <name type="scientific">Bradyrhizobium guangdongense</name>
    <dbReference type="NCBI Taxonomy" id="1325090"/>
    <lineage>
        <taxon>Bacteria</taxon>
        <taxon>Pseudomonadati</taxon>
        <taxon>Pseudomonadota</taxon>
        <taxon>Alphaproteobacteria</taxon>
        <taxon>Hyphomicrobiales</taxon>
        <taxon>Nitrobacteraceae</taxon>
        <taxon>Bradyrhizobium</taxon>
    </lineage>
</organism>
<dbReference type="Proteomes" id="UP000625079">
    <property type="component" value="Unassembled WGS sequence"/>
</dbReference>
<comment type="caution">
    <text evidence="1">The sequence shown here is derived from an EMBL/GenBank/DDBJ whole genome shotgun (WGS) entry which is preliminary data.</text>
</comment>
<dbReference type="EMBL" id="BMHC01000034">
    <property type="protein sequence ID" value="GGI33769.1"/>
    <property type="molecule type" value="Genomic_DNA"/>
</dbReference>
<reference evidence="1" key="2">
    <citation type="submission" date="2022-12" db="EMBL/GenBank/DDBJ databases">
        <authorList>
            <person name="Sun Q."/>
            <person name="Zhou Y."/>
        </authorList>
    </citation>
    <scope>NUCLEOTIDE SEQUENCE</scope>
    <source>
        <strain evidence="1">CGMCC 1.15034</strain>
    </source>
</reference>
<sequence>MARERRRCRRIGPATVKGGLPNFIRALAFEQCWRGEMESLNLFDRGVKGKGQLEQQSLVGIEELVQC</sequence>
<protein>
    <submittedName>
        <fullName evidence="1">Uncharacterized protein</fullName>
    </submittedName>
</protein>
<evidence type="ECO:0000313" key="2">
    <source>
        <dbReference type="Proteomes" id="UP000625079"/>
    </source>
</evidence>
<dbReference type="AlphaFoldDB" id="A0AA87WBK9"/>
<gene>
    <name evidence="1" type="ORF">GCM10010987_76030</name>
</gene>